<name>A0A9N7VG16_PLEPL</name>
<protein>
    <submittedName>
        <fullName evidence="2">Uncharacterized protein</fullName>
    </submittedName>
</protein>
<organism evidence="2 3">
    <name type="scientific">Pleuronectes platessa</name>
    <name type="common">European plaice</name>
    <dbReference type="NCBI Taxonomy" id="8262"/>
    <lineage>
        <taxon>Eukaryota</taxon>
        <taxon>Metazoa</taxon>
        <taxon>Chordata</taxon>
        <taxon>Craniata</taxon>
        <taxon>Vertebrata</taxon>
        <taxon>Euteleostomi</taxon>
        <taxon>Actinopterygii</taxon>
        <taxon>Neopterygii</taxon>
        <taxon>Teleostei</taxon>
        <taxon>Neoteleostei</taxon>
        <taxon>Acanthomorphata</taxon>
        <taxon>Carangaria</taxon>
        <taxon>Pleuronectiformes</taxon>
        <taxon>Pleuronectoidei</taxon>
        <taxon>Pleuronectidae</taxon>
        <taxon>Pleuronectes</taxon>
    </lineage>
</organism>
<sequence length="137" mass="15187">MYVLAVVHVPFQALRATYEADQHVHINTERQLTASAVTEIITGSDPSITWNPESKTDNKNNPRKHVRNSSHTLSNVQADGDDTHFHGITSGKMLSHTVQGGGVGGIIRVQSSAHIIRLVSLMFGDDRIMRRRTSRSF</sequence>
<reference evidence="2" key="1">
    <citation type="submission" date="2020-03" db="EMBL/GenBank/DDBJ databases">
        <authorList>
            <person name="Weist P."/>
        </authorList>
    </citation>
    <scope>NUCLEOTIDE SEQUENCE</scope>
</reference>
<accession>A0A9N7VG16</accession>
<proteinExistence type="predicted"/>
<evidence type="ECO:0000256" key="1">
    <source>
        <dbReference type="SAM" id="MobiDB-lite"/>
    </source>
</evidence>
<comment type="caution">
    <text evidence="2">The sequence shown here is derived from an EMBL/GenBank/DDBJ whole genome shotgun (WGS) entry which is preliminary data.</text>
</comment>
<feature type="region of interest" description="Disordered" evidence="1">
    <location>
        <begin position="45"/>
        <end position="80"/>
    </location>
</feature>
<keyword evidence="3" id="KW-1185">Reference proteome</keyword>
<dbReference type="Proteomes" id="UP001153269">
    <property type="component" value="Unassembled WGS sequence"/>
</dbReference>
<dbReference type="EMBL" id="CADEAL010003955">
    <property type="protein sequence ID" value="CAB1447683.1"/>
    <property type="molecule type" value="Genomic_DNA"/>
</dbReference>
<evidence type="ECO:0000313" key="3">
    <source>
        <dbReference type="Proteomes" id="UP001153269"/>
    </source>
</evidence>
<gene>
    <name evidence="2" type="ORF">PLEPLA_LOCUS35360</name>
</gene>
<dbReference type="AlphaFoldDB" id="A0A9N7VG16"/>
<evidence type="ECO:0000313" key="2">
    <source>
        <dbReference type="EMBL" id="CAB1447683.1"/>
    </source>
</evidence>